<organism evidence="1 2">
    <name type="scientific">Paenibacillus hemerocallicola</name>
    <dbReference type="NCBI Taxonomy" id="1172614"/>
    <lineage>
        <taxon>Bacteria</taxon>
        <taxon>Bacillati</taxon>
        <taxon>Bacillota</taxon>
        <taxon>Bacilli</taxon>
        <taxon>Bacillales</taxon>
        <taxon>Paenibacillaceae</taxon>
        <taxon>Paenibacillus</taxon>
    </lineage>
</organism>
<accession>A0A5C4T7N2</accession>
<dbReference type="OrthoDB" id="2625453at2"/>
<dbReference type="EMBL" id="VDCQ01000022">
    <property type="protein sequence ID" value="TNJ65058.1"/>
    <property type="molecule type" value="Genomic_DNA"/>
</dbReference>
<reference evidence="1 2" key="1">
    <citation type="submission" date="2019-05" db="EMBL/GenBank/DDBJ databases">
        <title>We sequenced the genome of Paenibacillus hemerocallicola KCTC 33185 for further insight into its adaptation and study the phylogeny of Paenibacillus.</title>
        <authorList>
            <person name="Narsing Rao M.P."/>
        </authorList>
    </citation>
    <scope>NUCLEOTIDE SEQUENCE [LARGE SCALE GENOMIC DNA]</scope>
    <source>
        <strain evidence="1 2">KCTC 33185</strain>
    </source>
</reference>
<comment type="caution">
    <text evidence="1">The sequence shown here is derived from an EMBL/GenBank/DDBJ whole genome shotgun (WGS) entry which is preliminary data.</text>
</comment>
<keyword evidence="2" id="KW-1185">Reference proteome</keyword>
<dbReference type="Proteomes" id="UP000307943">
    <property type="component" value="Unassembled WGS sequence"/>
</dbReference>
<proteinExistence type="predicted"/>
<evidence type="ECO:0000313" key="1">
    <source>
        <dbReference type="EMBL" id="TNJ65058.1"/>
    </source>
</evidence>
<evidence type="ECO:0000313" key="2">
    <source>
        <dbReference type="Proteomes" id="UP000307943"/>
    </source>
</evidence>
<protein>
    <submittedName>
        <fullName evidence="1">Uncharacterized protein</fullName>
    </submittedName>
</protein>
<sequence length="78" mass="9111">MMKVSQGDERFFELAIQTVLHNNKHRLYLLTDSGESELFLRDMSREILQKARTFKTITDTAVREMEIGPRAVVREGVR</sequence>
<name>A0A5C4T7N2_9BACL</name>
<dbReference type="RefSeq" id="WP_139603398.1">
    <property type="nucleotide sequence ID" value="NZ_VDCQ01000022.1"/>
</dbReference>
<gene>
    <name evidence="1" type="ORF">FE784_16870</name>
</gene>
<dbReference type="AlphaFoldDB" id="A0A5C4T7N2"/>